<sequence length="252" mass="28268">MSAALRVLIVDDEAPARRRLRDLLADIEGELPNVVVAEAADGIEALERLGEQSADVALVDIRMPRLDGIGLVQQLARRQGSPAVIFTTAYDQYAVRAFELSAVDYLLKPVRAQRLLAALKKLPARGGDAELLRRLAPEGRRHLTSTERGRVLLVPLAEILYLKAELKYVTAHTRERDYLVEESLVQLEQEFIERFVRVHRSCLVAREAIAGCERGADAEGETRWLVLLHGSAEKLPVSRRQWPQIKALLKEE</sequence>
<dbReference type="Pfam" id="PF04397">
    <property type="entry name" value="LytTR"/>
    <property type="match status" value="1"/>
</dbReference>
<dbReference type="PANTHER" id="PTHR37299:SF1">
    <property type="entry name" value="STAGE 0 SPORULATION PROTEIN A HOMOLOG"/>
    <property type="match status" value="1"/>
</dbReference>
<dbReference type="SMART" id="SM00850">
    <property type="entry name" value="LytTR"/>
    <property type="match status" value="1"/>
</dbReference>
<dbReference type="PROSITE" id="PS50930">
    <property type="entry name" value="HTH_LYTTR"/>
    <property type="match status" value="1"/>
</dbReference>
<name>A0A1J5QZT9_9ZZZZ</name>
<protein>
    <submittedName>
        <fullName evidence="3">Transcriptional regulatory protein YpdB</fullName>
    </submittedName>
</protein>
<dbReference type="SUPFAM" id="SSF52172">
    <property type="entry name" value="CheY-like"/>
    <property type="match status" value="1"/>
</dbReference>
<dbReference type="Gene3D" id="3.40.50.2300">
    <property type="match status" value="1"/>
</dbReference>
<dbReference type="InterPro" id="IPR007492">
    <property type="entry name" value="LytTR_DNA-bd_dom"/>
</dbReference>
<organism evidence="3">
    <name type="scientific">mine drainage metagenome</name>
    <dbReference type="NCBI Taxonomy" id="410659"/>
    <lineage>
        <taxon>unclassified sequences</taxon>
        <taxon>metagenomes</taxon>
        <taxon>ecological metagenomes</taxon>
    </lineage>
</organism>
<dbReference type="Gene3D" id="2.40.50.1020">
    <property type="entry name" value="LytTr DNA-binding domain"/>
    <property type="match status" value="1"/>
</dbReference>
<comment type="caution">
    <text evidence="3">The sequence shown here is derived from an EMBL/GenBank/DDBJ whole genome shotgun (WGS) entry which is preliminary data.</text>
</comment>
<evidence type="ECO:0000313" key="3">
    <source>
        <dbReference type="EMBL" id="OIQ89230.1"/>
    </source>
</evidence>
<dbReference type="EMBL" id="MLJW01000338">
    <property type="protein sequence ID" value="OIQ89230.1"/>
    <property type="molecule type" value="Genomic_DNA"/>
</dbReference>
<dbReference type="PANTHER" id="PTHR37299">
    <property type="entry name" value="TRANSCRIPTIONAL REGULATOR-RELATED"/>
    <property type="match status" value="1"/>
</dbReference>
<evidence type="ECO:0000259" key="2">
    <source>
        <dbReference type="PROSITE" id="PS50930"/>
    </source>
</evidence>
<dbReference type="SMART" id="SM00448">
    <property type="entry name" value="REC"/>
    <property type="match status" value="1"/>
</dbReference>
<feature type="domain" description="HTH LytTR-type" evidence="2">
    <location>
        <begin position="143"/>
        <end position="251"/>
    </location>
</feature>
<dbReference type="InterPro" id="IPR001789">
    <property type="entry name" value="Sig_transdc_resp-reg_receiver"/>
</dbReference>
<dbReference type="GO" id="GO:0003677">
    <property type="term" value="F:DNA binding"/>
    <property type="evidence" value="ECO:0007669"/>
    <property type="project" value="InterPro"/>
</dbReference>
<gene>
    <name evidence="3" type="primary">ypdB_3</name>
    <name evidence="3" type="ORF">GALL_288840</name>
</gene>
<dbReference type="Pfam" id="PF00072">
    <property type="entry name" value="Response_reg"/>
    <property type="match status" value="1"/>
</dbReference>
<dbReference type="GO" id="GO:0000156">
    <property type="term" value="F:phosphorelay response regulator activity"/>
    <property type="evidence" value="ECO:0007669"/>
    <property type="project" value="InterPro"/>
</dbReference>
<reference evidence="3" key="1">
    <citation type="submission" date="2016-10" db="EMBL/GenBank/DDBJ databases">
        <title>Sequence of Gallionella enrichment culture.</title>
        <authorList>
            <person name="Poehlein A."/>
            <person name="Muehling M."/>
            <person name="Daniel R."/>
        </authorList>
    </citation>
    <scope>NUCLEOTIDE SEQUENCE</scope>
</reference>
<dbReference type="AlphaFoldDB" id="A0A1J5QZT9"/>
<dbReference type="PROSITE" id="PS50110">
    <property type="entry name" value="RESPONSE_REGULATORY"/>
    <property type="match status" value="1"/>
</dbReference>
<accession>A0A1J5QZT9</accession>
<evidence type="ECO:0000259" key="1">
    <source>
        <dbReference type="PROSITE" id="PS50110"/>
    </source>
</evidence>
<dbReference type="InterPro" id="IPR046947">
    <property type="entry name" value="LytR-like"/>
</dbReference>
<dbReference type="InterPro" id="IPR011006">
    <property type="entry name" value="CheY-like_superfamily"/>
</dbReference>
<feature type="domain" description="Response regulatory" evidence="1">
    <location>
        <begin position="6"/>
        <end position="123"/>
    </location>
</feature>
<proteinExistence type="predicted"/>